<dbReference type="CDD" id="cd14066">
    <property type="entry name" value="STKc_IRAK"/>
    <property type="match status" value="1"/>
</dbReference>
<comment type="subcellular location">
    <subcellularLocation>
        <location evidence="1">Cell membrane</location>
    </subcellularLocation>
</comment>
<dbReference type="Proteomes" id="UP000554482">
    <property type="component" value="Unassembled WGS sequence"/>
</dbReference>
<keyword evidence="11 15" id="KW-0067">ATP-binding</keyword>
<keyword evidence="10" id="KW-0611">Plant defense</keyword>
<feature type="binding site" evidence="15">
    <location>
        <position position="116"/>
    </location>
    <ligand>
        <name>ATP</name>
        <dbReference type="ChEBI" id="CHEBI:30616"/>
    </ligand>
</feature>
<dbReference type="OrthoDB" id="4062651at2759"/>
<dbReference type="GO" id="GO:0031349">
    <property type="term" value="P:positive regulation of defense response"/>
    <property type="evidence" value="ECO:0007669"/>
    <property type="project" value="UniProtKB-ARBA"/>
</dbReference>
<dbReference type="PROSITE" id="PS00107">
    <property type="entry name" value="PROTEIN_KINASE_ATP"/>
    <property type="match status" value="1"/>
</dbReference>
<comment type="similarity">
    <text evidence="2">Belongs to the protein kinase superfamily. Ser/Thr protein kinase family.</text>
</comment>
<dbReference type="SUPFAM" id="SSF56112">
    <property type="entry name" value="Protein kinase-like (PK-like)"/>
    <property type="match status" value="1"/>
</dbReference>
<organism evidence="19 20">
    <name type="scientific">Thalictrum thalictroides</name>
    <name type="common">Rue-anemone</name>
    <name type="synonym">Anemone thalictroides</name>
    <dbReference type="NCBI Taxonomy" id="46969"/>
    <lineage>
        <taxon>Eukaryota</taxon>
        <taxon>Viridiplantae</taxon>
        <taxon>Streptophyta</taxon>
        <taxon>Embryophyta</taxon>
        <taxon>Tracheophyta</taxon>
        <taxon>Spermatophyta</taxon>
        <taxon>Magnoliopsida</taxon>
        <taxon>Ranunculales</taxon>
        <taxon>Ranunculaceae</taxon>
        <taxon>Thalictroideae</taxon>
        <taxon>Thalictrum</taxon>
    </lineage>
</organism>
<evidence type="ECO:0000256" key="3">
    <source>
        <dbReference type="ARBA" id="ARBA00012513"/>
    </source>
</evidence>
<sequence length="467" mass="51404">MGCFPCFDSNSKEEEELNPVKASDDRKEPPPTLNTNISRLSSGADRLKTRSALGGSKRESPTAKDGPGSIAAQTFTFRELAAATKNFKPECLLGEGGFGRVYKGRLESTGQAVAVKQLDRDGLQGNREFLVEVLMLSLLHHPNLVNLIGYCADGDQRLLVYEFMPLGSLEDHLHDLPPDKEPLDWNTRMKIAAGAAKGLEYLHDKANPPVIYRDFKSSNILLCEGFHPKLSDFGLAKLGPTGDKSHVSTRVMGTYGYCAPEYAMTGQLTVKSDVYSFGVVFLELITGRKAIDSTQPHGEQNLVVWARPMFNDRRKFPKLADPRLQGRYPMRGLYQALAVASMCIQEQSATRPLIGDVVTALSYLANQSYDPNTAPGFRGLGDKDDRRRSGGVDEKGIRIVKNEEGGGSGRKLDLEGSEKDDSPKETARMLNRALDREKAVAEAKMWGENWRAQRRQSAQGSFDGTNG</sequence>
<evidence type="ECO:0000313" key="20">
    <source>
        <dbReference type="Proteomes" id="UP000554482"/>
    </source>
</evidence>
<keyword evidence="20" id="KW-1185">Reference proteome</keyword>
<keyword evidence="5 16" id="KW-0723">Serine/threonine-protein kinase</keyword>
<dbReference type="Pfam" id="PF07714">
    <property type="entry name" value="PK_Tyr_Ser-Thr"/>
    <property type="match status" value="1"/>
</dbReference>
<evidence type="ECO:0000256" key="4">
    <source>
        <dbReference type="ARBA" id="ARBA00022475"/>
    </source>
</evidence>
<dbReference type="FunFam" id="1.10.510.10:FF:000032">
    <property type="entry name" value="Serine/threonine-protein kinase PBS1"/>
    <property type="match status" value="1"/>
</dbReference>
<feature type="domain" description="Protein kinase" evidence="18">
    <location>
        <begin position="87"/>
        <end position="364"/>
    </location>
</feature>
<keyword evidence="7" id="KW-0808">Transferase</keyword>
<dbReference type="PROSITE" id="PS00108">
    <property type="entry name" value="PROTEIN_KINASE_ST"/>
    <property type="match status" value="1"/>
</dbReference>
<accession>A0A7J6WDP2</accession>
<evidence type="ECO:0000256" key="6">
    <source>
        <dbReference type="ARBA" id="ARBA00022553"/>
    </source>
</evidence>
<keyword evidence="6" id="KW-0597">Phosphoprotein</keyword>
<evidence type="ECO:0000256" key="13">
    <source>
        <dbReference type="ARBA" id="ARBA00047899"/>
    </source>
</evidence>
<dbReference type="InterPro" id="IPR017441">
    <property type="entry name" value="Protein_kinase_ATP_BS"/>
</dbReference>
<dbReference type="GO" id="GO:0045088">
    <property type="term" value="P:regulation of innate immune response"/>
    <property type="evidence" value="ECO:0007669"/>
    <property type="project" value="UniProtKB-ARBA"/>
</dbReference>
<evidence type="ECO:0000256" key="16">
    <source>
        <dbReference type="RuleBase" id="RU000304"/>
    </source>
</evidence>
<dbReference type="Gene3D" id="1.10.510.10">
    <property type="entry name" value="Transferase(Phosphotransferase) domain 1"/>
    <property type="match status" value="1"/>
</dbReference>
<reference evidence="19 20" key="1">
    <citation type="submission" date="2020-06" db="EMBL/GenBank/DDBJ databases">
        <title>Transcriptomic and genomic resources for Thalictrum thalictroides and T. hernandezii: Facilitating candidate gene discovery in an emerging model plant lineage.</title>
        <authorList>
            <person name="Arias T."/>
            <person name="Riano-Pachon D.M."/>
            <person name="Di Stilio V.S."/>
        </authorList>
    </citation>
    <scope>NUCLEOTIDE SEQUENCE [LARGE SCALE GENOMIC DNA]</scope>
    <source>
        <strain evidence="20">cv. WT478/WT964</strain>
        <tissue evidence="19">Leaves</tissue>
    </source>
</reference>
<evidence type="ECO:0000256" key="17">
    <source>
        <dbReference type="SAM" id="MobiDB-lite"/>
    </source>
</evidence>
<evidence type="ECO:0000256" key="9">
    <source>
        <dbReference type="ARBA" id="ARBA00022777"/>
    </source>
</evidence>
<evidence type="ECO:0000256" key="11">
    <source>
        <dbReference type="ARBA" id="ARBA00022840"/>
    </source>
</evidence>
<keyword evidence="8 15" id="KW-0547">Nucleotide-binding</keyword>
<dbReference type="PROSITE" id="PS50011">
    <property type="entry name" value="PROTEIN_KINASE_DOM"/>
    <property type="match status" value="1"/>
</dbReference>
<dbReference type="PANTHER" id="PTHR47985:SF44">
    <property type="entry name" value="SERINE_THREONINE-PROTEIN KINASE PBS1"/>
    <property type="match status" value="1"/>
</dbReference>
<proteinExistence type="inferred from homology"/>
<feature type="region of interest" description="Disordered" evidence="17">
    <location>
        <begin position="372"/>
        <end position="425"/>
    </location>
</feature>
<feature type="compositionally biased region" description="Basic and acidic residues" evidence="17">
    <location>
        <begin position="380"/>
        <end position="425"/>
    </location>
</feature>
<protein>
    <recommendedName>
        <fullName evidence="3">non-specific serine/threonine protein kinase</fullName>
        <ecNumber evidence="3">2.7.11.1</ecNumber>
    </recommendedName>
</protein>
<evidence type="ECO:0000256" key="7">
    <source>
        <dbReference type="ARBA" id="ARBA00022679"/>
    </source>
</evidence>
<keyword evidence="9 19" id="KW-0418">Kinase</keyword>
<evidence type="ECO:0000256" key="14">
    <source>
        <dbReference type="ARBA" id="ARBA00048679"/>
    </source>
</evidence>
<evidence type="ECO:0000256" key="12">
    <source>
        <dbReference type="ARBA" id="ARBA00023136"/>
    </source>
</evidence>
<dbReference type="GO" id="GO:0004674">
    <property type="term" value="F:protein serine/threonine kinase activity"/>
    <property type="evidence" value="ECO:0007669"/>
    <property type="project" value="UniProtKB-KW"/>
</dbReference>
<dbReference type="Gene3D" id="3.30.200.20">
    <property type="entry name" value="Phosphorylase Kinase, domain 1"/>
    <property type="match status" value="1"/>
</dbReference>
<keyword evidence="12" id="KW-0472">Membrane</keyword>
<evidence type="ECO:0000256" key="10">
    <source>
        <dbReference type="ARBA" id="ARBA00022821"/>
    </source>
</evidence>
<evidence type="ECO:0000256" key="5">
    <source>
        <dbReference type="ARBA" id="ARBA00022527"/>
    </source>
</evidence>
<dbReference type="InterPro" id="IPR008271">
    <property type="entry name" value="Ser/Thr_kinase_AS"/>
</dbReference>
<keyword evidence="4" id="KW-1003">Cell membrane</keyword>
<dbReference type="EC" id="2.7.11.1" evidence="3"/>
<name>A0A7J6WDP2_THATH</name>
<evidence type="ECO:0000256" key="1">
    <source>
        <dbReference type="ARBA" id="ARBA00004236"/>
    </source>
</evidence>
<dbReference type="GO" id="GO:0045087">
    <property type="term" value="P:innate immune response"/>
    <property type="evidence" value="ECO:0007669"/>
    <property type="project" value="UniProtKB-ARBA"/>
</dbReference>
<evidence type="ECO:0000259" key="18">
    <source>
        <dbReference type="PROSITE" id="PS50011"/>
    </source>
</evidence>
<dbReference type="FunFam" id="3.30.200.20:FF:000248">
    <property type="entry name" value="Serine/threonine-protein kinase PBS1"/>
    <property type="match status" value="1"/>
</dbReference>
<gene>
    <name evidence="19" type="ORF">FRX31_014916</name>
</gene>
<comment type="catalytic activity">
    <reaction evidence="13">
        <text>L-threonyl-[protein] + ATP = O-phospho-L-threonyl-[protein] + ADP + H(+)</text>
        <dbReference type="Rhea" id="RHEA:46608"/>
        <dbReference type="Rhea" id="RHEA-COMP:11060"/>
        <dbReference type="Rhea" id="RHEA-COMP:11605"/>
        <dbReference type="ChEBI" id="CHEBI:15378"/>
        <dbReference type="ChEBI" id="CHEBI:30013"/>
        <dbReference type="ChEBI" id="CHEBI:30616"/>
        <dbReference type="ChEBI" id="CHEBI:61977"/>
        <dbReference type="ChEBI" id="CHEBI:456216"/>
        <dbReference type="EC" id="2.7.11.1"/>
    </reaction>
</comment>
<dbReference type="GO" id="GO:0005524">
    <property type="term" value="F:ATP binding"/>
    <property type="evidence" value="ECO:0007669"/>
    <property type="project" value="UniProtKB-UniRule"/>
</dbReference>
<comment type="caution">
    <text evidence="19">The sequence shown here is derived from an EMBL/GenBank/DDBJ whole genome shotgun (WGS) entry which is preliminary data.</text>
</comment>
<dbReference type="InterPro" id="IPR001245">
    <property type="entry name" value="Ser-Thr/Tyr_kinase_cat_dom"/>
</dbReference>
<comment type="catalytic activity">
    <reaction evidence="14">
        <text>L-seryl-[protein] + ATP = O-phospho-L-seryl-[protein] + ADP + H(+)</text>
        <dbReference type="Rhea" id="RHEA:17989"/>
        <dbReference type="Rhea" id="RHEA-COMP:9863"/>
        <dbReference type="Rhea" id="RHEA-COMP:11604"/>
        <dbReference type="ChEBI" id="CHEBI:15378"/>
        <dbReference type="ChEBI" id="CHEBI:29999"/>
        <dbReference type="ChEBI" id="CHEBI:30616"/>
        <dbReference type="ChEBI" id="CHEBI:83421"/>
        <dbReference type="ChEBI" id="CHEBI:456216"/>
        <dbReference type="EC" id="2.7.11.1"/>
    </reaction>
</comment>
<evidence type="ECO:0000256" key="15">
    <source>
        <dbReference type="PROSITE-ProRule" id="PRU10141"/>
    </source>
</evidence>
<dbReference type="AlphaFoldDB" id="A0A7J6WDP2"/>
<dbReference type="PANTHER" id="PTHR47985">
    <property type="entry name" value="OS07G0668900 PROTEIN"/>
    <property type="match status" value="1"/>
</dbReference>
<dbReference type="InterPro" id="IPR011009">
    <property type="entry name" value="Kinase-like_dom_sf"/>
</dbReference>
<feature type="region of interest" description="Disordered" evidence="17">
    <location>
        <begin position="1"/>
        <end position="69"/>
    </location>
</feature>
<dbReference type="EMBL" id="JABWDY010017256">
    <property type="protein sequence ID" value="KAF5195499.1"/>
    <property type="molecule type" value="Genomic_DNA"/>
</dbReference>
<evidence type="ECO:0000313" key="19">
    <source>
        <dbReference type="EMBL" id="KAF5195499.1"/>
    </source>
</evidence>
<dbReference type="InterPro" id="IPR000719">
    <property type="entry name" value="Prot_kinase_dom"/>
</dbReference>
<evidence type="ECO:0000256" key="2">
    <source>
        <dbReference type="ARBA" id="ARBA00008684"/>
    </source>
</evidence>
<evidence type="ECO:0000256" key="8">
    <source>
        <dbReference type="ARBA" id="ARBA00022741"/>
    </source>
</evidence>
<dbReference type="GO" id="GO:0005886">
    <property type="term" value="C:plasma membrane"/>
    <property type="evidence" value="ECO:0007669"/>
    <property type="project" value="UniProtKB-SubCell"/>
</dbReference>